<evidence type="ECO:0000313" key="1">
    <source>
        <dbReference type="EMBL" id="JAI02198.1"/>
    </source>
</evidence>
<protein>
    <submittedName>
        <fullName evidence="1">Uncharacterized protein</fullName>
    </submittedName>
</protein>
<reference evidence="1" key="1">
    <citation type="submission" date="2014-11" db="EMBL/GenBank/DDBJ databases">
        <authorList>
            <person name="Amaro Gonzalez C."/>
        </authorList>
    </citation>
    <scope>NUCLEOTIDE SEQUENCE</scope>
</reference>
<accession>A0A0E9XHI4</accession>
<dbReference type="EMBL" id="GBXM01006380">
    <property type="protein sequence ID" value="JAI02198.1"/>
    <property type="molecule type" value="Transcribed_RNA"/>
</dbReference>
<proteinExistence type="predicted"/>
<reference evidence="1" key="2">
    <citation type="journal article" date="2015" name="Fish Shellfish Immunol.">
        <title>Early steps in the European eel (Anguilla anguilla)-Vibrio vulnificus interaction in the gills: Role of the RtxA13 toxin.</title>
        <authorList>
            <person name="Callol A."/>
            <person name="Pajuelo D."/>
            <person name="Ebbesson L."/>
            <person name="Teles M."/>
            <person name="MacKenzie S."/>
            <person name="Amaro C."/>
        </authorList>
    </citation>
    <scope>NUCLEOTIDE SEQUENCE</scope>
</reference>
<name>A0A0E9XHI4_ANGAN</name>
<organism evidence="1">
    <name type="scientific">Anguilla anguilla</name>
    <name type="common">European freshwater eel</name>
    <name type="synonym">Muraena anguilla</name>
    <dbReference type="NCBI Taxonomy" id="7936"/>
    <lineage>
        <taxon>Eukaryota</taxon>
        <taxon>Metazoa</taxon>
        <taxon>Chordata</taxon>
        <taxon>Craniata</taxon>
        <taxon>Vertebrata</taxon>
        <taxon>Euteleostomi</taxon>
        <taxon>Actinopterygii</taxon>
        <taxon>Neopterygii</taxon>
        <taxon>Teleostei</taxon>
        <taxon>Anguilliformes</taxon>
        <taxon>Anguillidae</taxon>
        <taxon>Anguilla</taxon>
    </lineage>
</organism>
<sequence>MKLGGEKILIHTGLISHDCLGERQTISRYVEKEGKREMKV</sequence>
<dbReference type="AlphaFoldDB" id="A0A0E9XHI4"/>